<dbReference type="AlphaFoldDB" id="A0A8H6I357"/>
<dbReference type="EMBL" id="JACGCI010000025">
    <property type="protein sequence ID" value="KAF6756526.1"/>
    <property type="molecule type" value="Genomic_DNA"/>
</dbReference>
<feature type="region of interest" description="Disordered" evidence="3">
    <location>
        <begin position="547"/>
        <end position="582"/>
    </location>
</feature>
<comment type="caution">
    <text evidence="5">The sequence shown here is derived from an EMBL/GenBank/DDBJ whole genome shotgun (WGS) entry which is preliminary data.</text>
</comment>
<keyword evidence="1" id="KW-0560">Oxidoreductase</keyword>
<dbReference type="InterPro" id="IPR051168">
    <property type="entry name" value="AASS"/>
</dbReference>
<dbReference type="SMART" id="SM01003">
    <property type="entry name" value="AlaDh_PNT_N"/>
    <property type="match status" value="1"/>
</dbReference>
<dbReference type="Gene3D" id="3.30.360.10">
    <property type="entry name" value="Dihydrodipicolinate Reductase, domain 2"/>
    <property type="match status" value="1"/>
</dbReference>
<evidence type="ECO:0000256" key="1">
    <source>
        <dbReference type="ARBA" id="ARBA00023002"/>
    </source>
</evidence>
<dbReference type="OrthoDB" id="10059875at2759"/>
<evidence type="ECO:0000256" key="3">
    <source>
        <dbReference type="SAM" id="MobiDB-lite"/>
    </source>
</evidence>
<dbReference type="CDD" id="cd12189">
    <property type="entry name" value="LKR_SDH_like"/>
    <property type="match status" value="1"/>
</dbReference>
<dbReference type="PANTHER" id="PTHR11133:SF23">
    <property type="entry name" value="SACCHAROPINE DEHYDROGENASE [NAD(+), L-LYSINE-FORMING]"/>
    <property type="match status" value="1"/>
</dbReference>
<name>A0A8H6I357_9AGAR</name>
<keyword evidence="2" id="KW-0028">Amino-acid biosynthesis</keyword>
<dbReference type="SUPFAM" id="SSF55347">
    <property type="entry name" value="Glyceraldehyde-3-phosphate dehydrogenase-like, C-terminal domain"/>
    <property type="match status" value="1"/>
</dbReference>
<dbReference type="PANTHER" id="PTHR11133">
    <property type="entry name" value="SACCHAROPINE DEHYDROGENASE"/>
    <property type="match status" value="1"/>
</dbReference>
<evidence type="ECO:0000313" key="6">
    <source>
        <dbReference type="Proteomes" id="UP000521943"/>
    </source>
</evidence>
<protein>
    <submittedName>
        <fullName evidence="5">Saccharopine dehydrogenase-domain-containing protein</fullName>
    </submittedName>
</protein>
<feature type="compositionally biased region" description="Low complexity" evidence="3">
    <location>
        <begin position="428"/>
        <end position="442"/>
    </location>
</feature>
<dbReference type="SUPFAM" id="SSF52283">
    <property type="entry name" value="Formate/glycerate dehydrogenase catalytic domain-like"/>
    <property type="match status" value="1"/>
</dbReference>
<dbReference type="Pfam" id="PF16653">
    <property type="entry name" value="Sacchrp_dh_C"/>
    <property type="match status" value="1"/>
</dbReference>
<dbReference type="Pfam" id="PF03435">
    <property type="entry name" value="Sacchrp_dh_NADP"/>
    <property type="match status" value="1"/>
</dbReference>
<feature type="compositionally biased region" description="Basic and acidic residues" evidence="3">
    <location>
        <begin position="552"/>
        <end position="582"/>
    </location>
</feature>
<dbReference type="InterPro" id="IPR036291">
    <property type="entry name" value="NAD(P)-bd_dom_sf"/>
</dbReference>
<feature type="non-terminal residue" evidence="5">
    <location>
        <position position="1110"/>
    </location>
</feature>
<dbReference type="Gene3D" id="1.10.1870.10">
    <property type="entry name" value="Domain 3, Saccharopine reductase"/>
    <property type="match status" value="1"/>
</dbReference>
<feature type="region of interest" description="Disordered" evidence="3">
    <location>
        <begin position="410"/>
        <end position="442"/>
    </location>
</feature>
<dbReference type="InterPro" id="IPR032095">
    <property type="entry name" value="Sacchrp_dh-like_C"/>
</dbReference>
<dbReference type="InterPro" id="IPR007886">
    <property type="entry name" value="AlaDH/PNT_N"/>
</dbReference>
<dbReference type="Gene3D" id="3.40.50.720">
    <property type="entry name" value="NAD(P)-binding Rossmann-like Domain"/>
    <property type="match status" value="2"/>
</dbReference>
<sequence length="1110" mass="117964">MKVSELAAIRGSGGSQGLHKRTRVVHTLPTTTTTTMLRRNVSKSKRIVLGIRREDPKRVWERRAPLTPSDVAGLLRSNADVDVVVAPCERRVFRGDEYAKAGAVVSADLGGADIVLGIKEVPLDELPAHSRATHLMFSHTHKGQAYNTPLLARFVGPRAAPHPHLIDYELLQNAAGERTVGFGWHAGVAGALEALSAMAHYHLEMGVASPFLCTPRPHSQPSLAHARKQLRALGELVAAHGTPAPLGPFVIGVTGSGNVARGCLAMLDELPIQHIPVSALDALVRNPGTDRRKIYVVRPQPSDYFVRTDGGAYSREHYYANPQAYQSVFHDKVAPYLTLLLHGAGWAPGFPRLMTNAQLVQALEKAQTLGGLRGLNVGDISCDIEGGLEFLTRSTTLSSPFYKFHPSLISPSSSSTPNNNNNDKKINPNDPTAHTTKLHTTPTLPPVQLMSVDILPTALPLEASEHFSARLVPYLQALLDYPSLRTTGLGKEESRALAEALERATIARGGKLLENHKWLQPAVDAFHNSRAKASPILASASASATSTSASIDSDKAKGETAKGETAKGEATKGQDVKKGSEAPRAKKRILMLGSGMVAKPAVDMIAGHADVELVIASNSLPELQSLVKDHTTVKYRVADVSDPASYVHLLEESDVVISLLPVSFHPTVGELCVKHKKHLVTASYISPAMAALDASAKSADVLLLNEIGLDPGIDHCSAIQLLASIRSQGLHVKSFTSFCGGLPAPEASDVPLRYKFSWRPQGVLSAAGNGARFLLNGELKTIPGHSLLASSFPSIPLTPSFALEGLPNRDSLTYQSTYTLPPPPALRTLLRGTLRYPGFASLMGSFQALGLLDSASHITLQQGWLDLVPAALNAKYTADLKKSGSKYEVGPRIHDVLPRTALPDALDALHWLGLVPSSPLINTARWAPSANAGMPGLPKGSKEGSGTTPLDAFAALLAHKLAYAPGERDMVVLSHEIVASSSPSHISEEGKGNEKESIFTSSLIAYGDAHSSAMSRTVGLPVAIAALRVASGSVPVRGVAGPVAHESVWGAVLEGMERVGLGMVEGRRDVMVGRGEQTVEGVLSAGGEGEGSGRMEFGGRERVQEGVAWK</sequence>
<keyword evidence="2" id="KW-0457">Lysine biosynthesis</keyword>
<evidence type="ECO:0000259" key="4">
    <source>
        <dbReference type="SMART" id="SM01003"/>
    </source>
</evidence>
<keyword evidence="6" id="KW-1185">Reference proteome</keyword>
<dbReference type="GO" id="GO:0019878">
    <property type="term" value="P:lysine biosynthetic process via aminoadipic acid"/>
    <property type="evidence" value="ECO:0007669"/>
    <property type="project" value="TreeGrafter"/>
</dbReference>
<dbReference type="InterPro" id="IPR005097">
    <property type="entry name" value="Sacchrp_dh_NADP-bd"/>
</dbReference>
<evidence type="ECO:0000256" key="2">
    <source>
        <dbReference type="ARBA" id="ARBA00023154"/>
    </source>
</evidence>
<dbReference type="GO" id="GO:0005737">
    <property type="term" value="C:cytoplasm"/>
    <property type="evidence" value="ECO:0007669"/>
    <property type="project" value="TreeGrafter"/>
</dbReference>
<dbReference type="Pfam" id="PF05222">
    <property type="entry name" value="AlaDh_PNT_N"/>
    <property type="match status" value="1"/>
</dbReference>
<accession>A0A8H6I357</accession>
<organism evidence="5 6">
    <name type="scientific">Ephemerocybe angulata</name>
    <dbReference type="NCBI Taxonomy" id="980116"/>
    <lineage>
        <taxon>Eukaryota</taxon>
        <taxon>Fungi</taxon>
        <taxon>Dikarya</taxon>
        <taxon>Basidiomycota</taxon>
        <taxon>Agaricomycotina</taxon>
        <taxon>Agaricomycetes</taxon>
        <taxon>Agaricomycetidae</taxon>
        <taxon>Agaricales</taxon>
        <taxon>Agaricineae</taxon>
        <taxon>Psathyrellaceae</taxon>
        <taxon>Ephemerocybe</taxon>
    </lineage>
</organism>
<gene>
    <name evidence="5" type="ORF">DFP72DRAFT_1007596</name>
</gene>
<feature type="compositionally biased region" description="Low complexity" evidence="3">
    <location>
        <begin position="410"/>
        <end position="421"/>
    </location>
</feature>
<evidence type="ECO:0000313" key="5">
    <source>
        <dbReference type="EMBL" id="KAF6756526.1"/>
    </source>
</evidence>
<reference evidence="5 6" key="1">
    <citation type="submission" date="2020-07" db="EMBL/GenBank/DDBJ databases">
        <title>Comparative genomics of pyrophilous fungi reveals a link between fire events and developmental genes.</title>
        <authorList>
            <consortium name="DOE Joint Genome Institute"/>
            <person name="Steindorff A.S."/>
            <person name="Carver A."/>
            <person name="Calhoun S."/>
            <person name="Stillman K."/>
            <person name="Liu H."/>
            <person name="Lipzen A."/>
            <person name="Pangilinan J."/>
            <person name="Labutti K."/>
            <person name="Bruns T.D."/>
            <person name="Grigoriev I.V."/>
        </authorList>
    </citation>
    <scope>NUCLEOTIDE SEQUENCE [LARGE SCALE GENOMIC DNA]</scope>
    <source>
        <strain evidence="5 6">CBS 144469</strain>
    </source>
</reference>
<dbReference type="GO" id="GO:0004753">
    <property type="term" value="F:saccharopine dehydrogenase activity"/>
    <property type="evidence" value="ECO:0007669"/>
    <property type="project" value="TreeGrafter"/>
</dbReference>
<dbReference type="SUPFAM" id="SSF51735">
    <property type="entry name" value="NAD(P)-binding Rossmann-fold domains"/>
    <property type="match status" value="1"/>
</dbReference>
<dbReference type="Proteomes" id="UP000521943">
    <property type="component" value="Unassembled WGS sequence"/>
</dbReference>
<feature type="domain" description="Alanine dehydrogenase/pyridine nucleotide transhydrogenase N-terminal" evidence="4">
    <location>
        <begin position="50"/>
        <end position="189"/>
    </location>
</feature>
<proteinExistence type="predicted"/>